<dbReference type="EMBL" id="CP097507">
    <property type="protein sequence ID" value="URE00100.1"/>
    <property type="molecule type" value="Genomic_DNA"/>
</dbReference>
<gene>
    <name evidence="2" type="ORF">MUK42_22541</name>
</gene>
<feature type="region of interest" description="Disordered" evidence="1">
    <location>
        <begin position="145"/>
        <end position="171"/>
    </location>
</feature>
<dbReference type="AlphaFoldDB" id="A0A9E7FPN9"/>
<name>A0A9E7FPN9_9LILI</name>
<keyword evidence="3" id="KW-1185">Reference proteome</keyword>
<reference evidence="2" key="1">
    <citation type="submission" date="2022-05" db="EMBL/GenBank/DDBJ databases">
        <title>The Musa troglodytarum L. genome provides insights into the mechanism of non-climacteric behaviour and enrichment of carotenoids.</title>
        <authorList>
            <person name="Wang J."/>
        </authorList>
    </citation>
    <scope>NUCLEOTIDE SEQUENCE</scope>
    <source>
        <tissue evidence="2">Leaf</tissue>
    </source>
</reference>
<organism evidence="2 3">
    <name type="scientific">Musa troglodytarum</name>
    <name type="common">fe'i banana</name>
    <dbReference type="NCBI Taxonomy" id="320322"/>
    <lineage>
        <taxon>Eukaryota</taxon>
        <taxon>Viridiplantae</taxon>
        <taxon>Streptophyta</taxon>
        <taxon>Embryophyta</taxon>
        <taxon>Tracheophyta</taxon>
        <taxon>Spermatophyta</taxon>
        <taxon>Magnoliopsida</taxon>
        <taxon>Liliopsida</taxon>
        <taxon>Zingiberales</taxon>
        <taxon>Musaceae</taxon>
        <taxon>Musa</taxon>
    </lineage>
</organism>
<evidence type="ECO:0000313" key="2">
    <source>
        <dbReference type="EMBL" id="URE00100.1"/>
    </source>
</evidence>
<feature type="region of interest" description="Disordered" evidence="1">
    <location>
        <begin position="24"/>
        <end position="121"/>
    </location>
</feature>
<sequence>MTKAHRQGDSDEIEVFEATRYFSGGSGTCEGLGLQGSTREERVSWGAGRRSLGTLRAILPHRSRKADDQCKEKKNKQPSSPGGRRRSSVSCSQTARSNELDYSYSKPSGHQIKPADFSSQREAWYERAKSMDGYPENKWVINGVANGQGKEELSMPTEEDEGGSESGSDLFELNSFHLLSDPFTDLPVYGSPNERAAS</sequence>
<dbReference type="OrthoDB" id="1871242at2759"/>
<dbReference type="Proteomes" id="UP001055439">
    <property type="component" value="Chromosome 5"/>
</dbReference>
<evidence type="ECO:0000313" key="3">
    <source>
        <dbReference type="Proteomes" id="UP001055439"/>
    </source>
</evidence>
<protein>
    <submittedName>
        <fullName evidence="2">Uncharacterized protein</fullName>
    </submittedName>
</protein>
<feature type="compositionally biased region" description="Low complexity" evidence="1">
    <location>
        <begin position="78"/>
        <end position="92"/>
    </location>
</feature>
<proteinExistence type="predicted"/>
<accession>A0A9E7FPN9</accession>
<feature type="compositionally biased region" description="Gly residues" evidence="1">
    <location>
        <begin position="24"/>
        <end position="34"/>
    </location>
</feature>
<evidence type="ECO:0000256" key="1">
    <source>
        <dbReference type="SAM" id="MobiDB-lite"/>
    </source>
</evidence>